<dbReference type="EMBL" id="POSM01000025">
    <property type="protein sequence ID" value="PNH99665.1"/>
    <property type="molecule type" value="Genomic_DNA"/>
</dbReference>
<accession>A0A2J8HB36</accession>
<evidence type="ECO:0008006" key="5">
    <source>
        <dbReference type="Google" id="ProtNLM"/>
    </source>
</evidence>
<evidence type="ECO:0000313" key="1">
    <source>
        <dbReference type="EMBL" id="PNH99665.1"/>
    </source>
</evidence>
<comment type="caution">
    <text evidence="2">The sequence shown here is derived from an EMBL/GenBank/DDBJ whole genome shotgun (WGS) entry which is preliminary data.</text>
</comment>
<dbReference type="RefSeq" id="WP_102963939.1">
    <property type="nucleotide sequence ID" value="NZ_POSK01000012.1"/>
</dbReference>
<proteinExistence type="predicted"/>
<keyword evidence="4" id="KW-1185">Reference proteome</keyword>
<dbReference type="OrthoDB" id="74312at2"/>
<organism evidence="2 3">
    <name type="scientific">Vibrio diazotrophicus</name>
    <dbReference type="NCBI Taxonomy" id="685"/>
    <lineage>
        <taxon>Bacteria</taxon>
        <taxon>Pseudomonadati</taxon>
        <taxon>Pseudomonadota</taxon>
        <taxon>Gammaproteobacteria</taxon>
        <taxon>Vibrionales</taxon>
        <taxon>Vibrionaceae</taxon>
        <taxon>Vibrio</taxon>
    </lineage>
</organism>
<dbReference type="Proteomes" id="UP000236449">
    <property type="component" value="Unassembled WGS sequence"/>
</dbReference>
<evidence type="ECO:0000313" key="2">
    <source>
        <dbReference type="EMBL" id="PNI03253.1"/>
    </source>
</evidence>
<name>A0A2J8HB36_VIBDI</name>
<evidence type="ECO:0000313" key="4">
    <source>
        <dbReference type="Proteomes" id="UP000236547"/>
    </source>
</evidence>
<reference evidence="3 4" key="1">
    <citation type="submission" date="2018-01" db="EMBL/GenBank/DDBJ databases">
        <title>Draft genome sequences of six Vibrio diazotrophicus strains isolated from deep-sea sediments of the Baltic Sea.</title>
        <authorList>
            <person name="Castillo D."/>
            <person name="Vandieken V."/>
            <person name="Chiang O."/>
            <person name="Middelboe M."/>
        </authorList>
    </citation>
    <scope>NUCLEOTIDE SEQUENCE [LARGE SCALE GENOMIC DNA]</scope>
    <source>
        <strain evidence="2 3">60.27F</strain>
        <strain evidence="1 4">65.10M</strain>
    </source>
</reference>
<gene>
    <name evidence="2" type="ORF">C1N32_16750</name>
    <name evidence="1" type="ORF">C1O25_15745</name>
</gene>
<dbReference type="AlphaFoldDB" id="A0A2J8HB36"/>
<protein>
    <recommendedName>
        <fullName evidence="5">SH3 domain-containing protein</fullName>
    </recommendedName>
</protein>
<sequence length="220" mass="24893">MKKLLMVVFLLLGVAGAGAGYYLFYYKPQQELANQAAAVDDQADKTEEVKPQNIADLKPENMEFYVDAEKLGIREAANLDAFVQRYLYKGEKVRLLEKKNGWGRVSAYFVYEQGGPEIAEWIPLDGLVEQAPVITAEERKKTIQGYIAASDDLVQFEEMFLKTTDKLLNDGSCSPVDFEELGGWVKSTKYADRDVYFIYCGGLKLADKIYLDVRTGEVFY</sequence>
<dbReference type="EMBL" id="POSK01000012">
    <property type="protein sequence ID" value="PNI03253.1"/>
    <property type="molecule type" value="Genomic_DNA"/>
</dbReference>
<dbReference type="Proteomes" id="UP000236547">
    <property type="component" value="Unassembled WGS sequence"/>
</dbReference>
<evidence type="ECO:0000313" key="3">
    <source>
        <dbReference type="Proteomes" id="UP000236449"/>
    </source>
</evidence>